<keyword evidence="1" id="KW-0472">Membrane</keyword>
<sequence length="101" mass="11715">MSLFHYCVRHSSTIGLLYSIAMTIEKGYTDSNQSFDWWDRYRHDLLSDGRTQQKLEIILKMCIIGTTFVCGTAVICMFLLALRKLFNYLSDSKTVVVQCYP</sequence>
<proteinExistence type="predicted"/>
<feature type="transmembrane region" description="Helical" evidence="1">
    <location>
        <begin position="57"/>
        <end position="82"/>
    </location>
</feature>
<accession>A0AAE9E1C0</accession>
<evidence type="ECO:0000313" key="3">
    <source>
        <dbReference type="Proteomes" id="UP000829354"/>
    </source>
</evidence>
<keyword evidence="1" id="KW-0812">Transmembrane</keyword>
<gene>
    <name evidence="2" type="ORF">L5515_001037</name>
</gene>
<dbReference type="EMBL" id="CP092620">
    <property type="protein sequence ID" value="UMM12073.1"/>
    <property type="molecule type" value="Genomic_DNA"/>
</dbReference>
<dbReference type="Proteomes" id="UP000829354">
    <property type="component" value="Chromosome I"/>
</dbReference>
<protein>
    <submittedName>
        <fullName evidence="2">Uncharacterized protein</fullName>
    </submittedName>
</protein>
<dbReference type="AlphaFoldDB" id="A0AAE9E1C0"/>
<organism evidence="2 3">
    <name type="scientific">Caenorhabditis briggsae</name>
    <dbReference type="NCBI Taxonomy" id="6238"/>
    <lineage>
        <taxon>Eukaryota</taxon>
        <taxon>Metazoa</taxon>
        <taxon>Ecdysozoa</taxon>
        <taxon>Nematoda</taxon>
        <taxon>Chromadorea</taxon>
        <taxon>Rhabditida</taxon>
        <taxon>Rhabditina</taxon>
        <taxon>Rhabditomorpha</taxon>
        <taxon>Rhabditoidea</taxon>
        <taxon>Rhabditidae</taxon>
        <taxon>Peloderinae</taxon>
        <taxon>Caenorhabditis</taxon>
    </lineage>
</organism>
<name>A0AAE9E1C0_CAEBR</name>
<reference evidence="2 3" key="1">
    <citation type="submission" date="2022-04" db="EMBL/GenBank/DDBJ databases">
        <title>Chromosome-level reference genomes for two strains of Caenorhabditis briggsae: an improved platform for comparative genomics.</title>
        <authorList>
            <person name="Stevens L."/>
            <person name="Andersen E."/>
        </authorList>
    </citation>
    <scope>NUCLEOTIDE SEQUENCE [LARGE SCALE GENOMIC DNA]</scope>
    <source>
        <strain evidence="2">VX34</strain>
        <tissue evidence="2">Whole-organism</tissue>
    </source>
</reference>
<evidence type="ECO:0000313" key="2">
    <source>
        <dbReference type="EMBL" id="UMM12073.1"/>
    </source>
</evidence>
<keyword evidence="3" id="KW-1185">Reference proteome</keyword>
<evidence type="ECO:0000256" key="1">
    <source>
        <dbReference type="SAM" id="Phobius"/>
    </source>
</evidence>
<keyword evidence="1" id="KW-1133">Transmembrane helix</keyword>